<protein>
    <submittedName>
        <fullName evidence="8">Sugar ABC transporter ATP-binding protein</fullName>
    </submittedName>
</protein>
<evidence type="ECO:0000256" key="1">
    <source>
        <dbReference type="ARBA" id="ARBA00005417"/>
    </source>
</evidence>
<evidence type="ECO:0000259" key="7">
    <source>
        <dbReference type="PROSITE" id="PS50893"/>
    </source>
</evidence>
<sequence>MEHKEIAVRLRAMAKSFGGTKILDDISIDFLQSSVHALVGENGAGKSSVGKVVGGYYTPDEGTLEVFGQKVERFSPRDALGLGIAMIHQELQLVPEMTVVQNVFLGQEANRAGFLRKGDLARFHELEKTCDFGLDPHARIADMRIAERQKVEIMRAIARDARVIIMDEPTSSLTEDEAERLHQLIARLKARNVTVIYVSHFLDHILAHCDRVTIMRDGHVIRTDDMAGETKQSLVESMLGAASEISWPALPPAPDRAHTAIVEMREVATDTGLSDISLEIAPGEIVGLIGLVGAGRSEVGRALFGADPITAGSYSIAGVMQSKRFNIPKAIAQGIAFVPEDRRKQGLVLTQTTRPNISLASLGAISSRGFISTRKETARVRAMIEHFGIVPAATNGEVAYYSGGNQQKVLLSKWAIERPKLLILDEPSRGVDIGARRRIHDFIIEMAKAGVAVLLISSELEEVINLSHRGYLMSEGRIFAEADCRSLSVEDALRRIFKEQDAAPSSKEAQAR</sequence>
<evidence type="ECO:0000256" key="6">
    <source>
        <dbReference type="ARBA" id="ARBA00022840"/>
    </source>
</evidence>
<organism evidence="8 9">
    <name type="scientific">Jiella mangrovi</name>
    <dbReference type="NCBI Taxonomy" id="2821407"/>
    <lineage>
        <taxon>Bacteria</taxon>
        <taxon>Pseudomonadati</taxon>
        <taxon>Pseudomonadota</taxon>
        <taxon>Alphaproteobacteria</taxon>
        <taxon>Hyphomicrobiales</taxon>
        <taxon>Aurantimonadaceae</taxon>
        <taxon>Jiella</taxon>
    </lineage>
</organism>
<dbReference type="Gene3D" id="3.40.50.300">
    <property type="entry name" value="P-loop containing nucleotide triphosphate hydrolases"/>
    <property type="match status" value="2"/>
</dbReference>
<feature type="domain" description="ABC transporter" evidence="7">
    <location>
        <begin position="8"/>
        <end position="242"/>
    </location>
</feature>
<keyword evidence="4" id="KW-0677">Repeat</keyword>
<dbReference type="InterPro" id="IPR003593">
    <property type="entry name" value="AAA+_ATPase"/>
</dbReference>
<dbReference type="CDD" id="cd03215">
    <property type="entry name" value="ABC_Carb_Monos_II"/>
    <property type="match status" value="1"/>
</dbReference>
<keyword evidence="9" id="KW-1185">Reference proteome</keyword>
<accession>A0ABS4BJ67</accession>
<dbReference type="Pfam" id="PF00005">
    <property type="entry name" value="ABC_tran"/>
    <property type="match status" value="2"/>
</dbReference>
<proteinExistence type="inferred from homology"/>
<feature type="domain" description="ABC transporter" evidence="7">
    <location>
        <begin position="257"/>
        <end position="500"/>
    </location>
</feature>
<evidence type="ECO:0000256" key="3">
    <source>
        <dbReference type="ARBA" id="ARBA00022597"/>
    </source>
</evidence>
<reference evidence="8 9" key="1">
    <citation type="submission" date="2021-04" db="EMBL/GenBank/DDBJ databases">
        <title>Whole genome sequence of Jiella sp. KSK16Y-1.</title>
        <authorList>
            <person name="Tuo L."/>
        </authorList>
    </citation>
    <scope>NUCLEOTIDE SEQUENCE [LARGE SCALE GENOMIC DNA]</scope>
    <source>
        <strain evidence="8 9">KSK16Y-1</strain>
    </source>
</reference>
<keyword evidence="3" id="KW-0762">Sugar transport</keyword>
<dbReference type="PROSITE" id="PS00211">
    <property type="entry name" value="ABC_TRANSPORTER_1"/>
    <property type="match status" value="1"/>
</dbReference>
<dbReference type="InterPro" id="IPR050107">
    <property type="entry name" value="ABC_carbohydrate_import_ATPase"/>
</dbReference>
<dbReference type="InterPro" id="IPR003439">
    <property type="entry name" value="ABC_transporter-like_ATP-bd"/>
</dbReference>
<dbReference type="GO" id="GO:0005524">
    <property type="term" value="F:ATP binding"/>
    <property type="evidence" value="ECO:0007669"/>
    <property type="project" value="UniProtKB-KW"/>
</dbReference>
<dbReference type="SUPFAM" id="SSF52540">
    <property type="entry name" value="P-loop containing nucleoside triphosphate hydrolases"/>
    <property type="match status" value="2"/>
</dbReference>
<comment type="caution">
    <text evidence="8">The sequence shown here is derived from an EMBL/GenBank/DDBJ whole genome shotgun (WGS) entry which is preliminary data.</text>
</comment>
<dbReference type="RefSeq" id="WP_209595281.1">
    <property type="nucleotide sequence ID" value="NZ_JAGJCF010000010.1"/>
</dbReference>
<dbReference type="InterPro" id="IPR017871">
    <property type="entry name" value="ABC_transporter-like_CS"/>
</dbReference>
<dbReference type="PANTHER" id="PTHR43790">
    <property type="entry name" value="CARBOHYDRATE TRANSPORT ATP-BINDING PROTEIN MG119-RELATED"/>
    <property type="match status" value="1"/>
</dbReference>
<dbReference type="PANTHER" id="PTHR43790:SF9">
    <property type="entry name" value="GALACTOFURANOSE TRANSPORTER ATP-BINDING PROTEIN YTFR"/>
    <property type="match status" value="1"/>
</dbReference>
<keyword evidence="5" id="KW-0547">Nucleotide-binding</keyword>
<dbReference type="EMBL" id="JAGJCF010000010">
    <property type="protein sequence ID" value="MBP0616796.1"/>
    <property type="molecule type" value="Genomic_DNA"/>
</dbReference>
<dbReference type="Proteomes" id="UP000678276">
    <property type="component" value="Unassembled WGS sequence"/>
</dbReference>
<evidence type="ECO:0000256" key="5">
    <source>
        <dbReference type="ARBA" id="ARBA00022741"/>
    </source>
</evidence>
<evidence type="ECO:0000313" key="9">
    <source>
        <dbReference type="Proteomes" id="UP000678276"/>
    </source>
</evidence>
<dbReference type="SMART" id="SM00382">
    <property type="entry name" value="AAA"/>
    <property type="match status" value="2"/>
</dbReference>
<dbReference type="CDD" id="cd03216">
    <property type="entry name" value="ABC_Carb_Monos_I"/>
    <property type="match status" value="1"/>
</dbReference>
<evidence type="ECO:0000256" key="2">
    <source>
        <dbReference type="ARBA" id="ARBA00022448"/>
    </source>
</evidence>
<comment type="similarity">
    <text evidence="1">Belongs to the ABC transporter superfamily.</text>
</comment>
<evidence type="ECO:0000313" key="8">
    <source>
        <dbReference type="EMBL" id="MBP0616796.1"/>
    </source>
</evidence>
<name>A0ABS4BJ67_9HYPH</name>
<keyword evidence="6 8" id="KW-0067">ATP-binding</keyword>
<dbReference type="PROSITE" id="PS50893">
    <property type="entry name" value="ABC_TRANSPORTER_2"/>
    <property type="match status" value="2"/>
</dbReference>
<keyword evidence="2" id="KW-0813">Transport</keyword>
<dbReference type="InterPro" id="IPR027417">
    <property type="entry name" value="P-loop_NTPase"/>
</dbReference>
<gene>
    <name evidence="8" type="ORF">J6595_14505</name>
</gene>
<evidence type="ECO:0000256" key="4">
    <source>
        <dbReference type="ARBA" id="ARBA00022737"/>
    </source>
</evidence>